<dbReference type="EMBL" id="KV921300">
    <property type="protein sequence ID" value="ORE20066.1"/>
    <property type="molecule type" value="Genomic_DNA"/>
</dbReference>
<dbReference type="Proteomes" id="UP000242381">
    <property type="component" value="Unassembled WGS sequence"/>
</dbReference>
<gene>
    <name evidence="1" type="ORF">BCV71DRAFT_233551</name>
</gene>
<sequence length="181" mass="20974">MKHKFVDLFGNDALLKYNDDFNKRWIKEPIINMACLFEENDRLNTDDFLEADLLHNLWQFIDKAFRTSGVKAKLGERTSASFALGRNEGRSLELAERRERKSVGAKVDILFKKKITDEVGCAEVGKYDVLIVDDKYLDNGMIKLPKTLRDMLCTFAEVNRQKINQLYTIGFLLKASVILWF</sequence>
<organism evidence="1 2">
    <name type="scientific">Rhizopus microsporus</name>
    <dbReference type="NCBI Taxonomy" id="58291"/>
    <lineage>
        <taxon>Eukaryota</taxon>
        <taxon>Fungi</taxon>
        <taxon>Fungi incertae sedis</taxon>
        <taxon>Mucoromycota</taxon>
        <taxon>Mucoromycotina</taxon>
        <taxon>Mucoromycetes</taxon>
        <taxon>Mucorales</taxon>
        <taxon>Mucorineae</taxon>
        <taxon>Rhizopodaceae</taxon>
        <taxon>Rhizopus</taxon>
    </lineage>
</organism>
<evidence type="ECO:0000313" key="1">
    <source>
        <dbReference type="EMBL" id="ORE20066.1"/>
    </source>
</evidence>
<proteinExistence type="predicted"/>
<dbReference type="AlphaFoldDB" id="A0A1X0S6Z9"/>
<dbReference type="VEuPathDB" id="FungiDB:BCV72DRAFT_310657"/>
<reference evidence="1 2" key="1">
    <citation type="journal article" date="2016" name="Proc. Natl. Acad. Sci. U.S.A.">
        <title>Lipid metabolic changes in an early divergent fungus govern the establishment of a mutualistic symbiosis with endobacteria.</title>
        <authorList>
            <person name="Lastovetsky O.A."/>
            <person name="Gaspar M.L."/>
            <person name="Mondo S.J."/>
            <person name="LaButti K.M."/>
            <person name="Sandor L."/>
            <person name="Grigoriev I.V."/>
            <person name="Henry S.A."/>
            <person name="Pawlowska T.E."/>
        </authorList>
    </citation>
    <scope>NUCLEOTIDE SEQUENCE [LARGE SCALE GENOMIC DNA]</scope>
    <source>
        <strain evidence="1 2">ATCC 11559</strain>
    </source>
</reference>
<evidence type="ECO:0000313" key="2">
    <source>
        <dbReference type="Proteomes" id="UP000242381"/>
    </source>
</evidence>
<accession>A0A1X0S6Z9</accession>
<protein>
    <submittedName>
        <fullName evidence="1">Uncharacterized protein</fullName>
    </submittedName>
</protein>
<name>A0A1X0S6Z9_RHIZD</name>